<feature type="transmembrane region" description="Helical" evidence="1">
    <location>
        <begin position="35"/>
        <end position="61"/>
    </location>
</feature>
<organism evidence="2 3">
    <name type="scientific">Paramecium primaurelia</name>
    <dbReference type="NCBI Taxonomy" id="5886"/>
    <lineage>
        <taxon>Eukaryota</taxon>
        <taxon>Sar</taxon>
        <taxon>Alveolata</taxon>
        <taxon>Ciliophora</taxon>
        <taxon>Intramacronucleata</taxon>
        <taxon>Oligohymenophorea</taxon>
        <taxon>Peniculida</taxon>
        <taxon>Parameciidae</taxon>
        <taxon>Paramecium</taxon>
    </lineage>
</organism>
<keyword evidence="1" id="KW-0812">Transmembrane</keyword>
<reference evidence="2" key="1">
    <citation type="submission" date="2021-01" db="EMBL/GenBank/DDBJ databases">
        <authorList>
            <consortium name="Genoscope - CEA"/>
            <person name="William W."/>
        </authorList>
    </citation>
    <scope>NUCLEOTIDE SEQUENCE</scope>
</reference>
<protein>
    <submittedName>
        <fullName evidence="2">Uncharacterized protein</fullName>
    </submittedName>
</protein>
<dbReference type="PANTHER" id="PTHR31398">
    <property type="entry name" value="MEIOTIC NUCLEAR DIVISION PROTEIN 1 HOMOLOG"/>
    <property type="match status" value="1"/>
</dbReference>
<keyword evidence="1" id="KW-0472">Membrane</keyword>
<keyword evidence="3" id="KW-1185">Reference proteome</keyword>
<keyword evidence="1" id="KW-1133">Transmembrane helix</keyword>
<comment type="caution">
    <text evidence="2">The sequence shown here is derived from an EMBL/GenBank/DDBJ whole genome shotgun (WGS) entry which is preliminary data.</text>
</comment>
<evidence type="ECO:0000313" key="3">
    <source>
        <dbReference type="Proteomes" id="UP000688137"/>
    </source>
</evidence>
<dbReference type="Proteomes" id="UP000688137">
    <property type="component" value="Unassembled WGS sequence"/>
</dbReference>
<accession>A0A8S1KQ13</accession>
<sequence>MFSLMKNIKRFIRSYDNFGVSLNFNIRNRKQYQSVCGGIMSLAMTIVLLYIFITGLISLLLRDKFYVLQLFYQD</sequence>
<dbReference type="GO" id="GO:0005634">
    <property type="term" value="C:nucleus"/>
    <property type="evidence" value="ECO:0007669"/>
    <property type="project" value="TreeGrafter"/>
</dbReference>
<evidence type="ECO:0000313" key="2">
    <source>
        <dbReference type="EMBL" id="CAD8057520.1"/>
    </source>
</evidence>
<proteinExistence type="predicted"/>
<gene>
    <name evidence="2" type="ORF">PPRIM_AZ9-3.1.T0260085</name>
</gene>
<dbReference type="PANTHER" id="PTHR31398:SF0">
    <property type="entry name" value="MEIOTIC NUCLEAR DIVISION PROTEIN 1 HOMOLOG"/>
    <property type="match status" value="1"/>
</dbReference>
<dbReference type="EMBL" id="CAJJDM010000025">
    <property type="protein sequence ID" value="CAD8057520.1"/>
    <property type="molecule type" value="Genomic_DNA"/>
</dbReference>
<dbReference type="GO" id="GO:0007131">
    <property type="term" value="P:reciprocal meiotic recombination"/>
    <property type="evidence" value="ECO:0007669"/>
    <property type="project" value="TreeGrafter"/>
</dbReference>
<evidence type="ECO:0000256" key="1">
    <source>
        <dbReference type="SAM" id="Phobius"/>
    </source>
</evidence>
<dbReference type="AlphaFoldDB" id="A0A8S1KQ13"/>
<name>A0A8S1KQ13_PARPR</name>